<dbReference type="SUPFAM" id="SSF53474">
    <property type="entry name" value="alpha/beta-Hydrolases"/>
    <property type="match status" value="1"/>
</dbReference>
<evidence type="ECO:0000256" key="3">
    <source>
        <dbReference type="RuleBase" id="RU361235"/>
    </source>
</evidence>
<dbReference type="EC" id="3.1.1.-" evidence="3"/>
<gene>
    <name evidence="5" type="ORF">DWX20_07870</name>
</gene>
<dbReference type="EMBL" id="QRWX01000003">
    <property type="protein sequence ID" value="RGT55068.1"/>
    <property type="molecule type" value="Genomic_DNA"/>
</dbReference>
<accession>A0A412PD08</accession>
<dbReference type="InterPro" id="IPR050309">
    <property type="entry name" value="Type-B_Carboxylest/Lipase"/>
</dbReference>
<organism evidence="5 6">
    <name type="scientific">Solobacterium moorei</name>
    <dbReference type="NCBI Taxonomy" id="102148"/>
    <lineage>
        <taxon>Bacteria</taxon>
        <taxon>Bacillati</taxon>
        <taxon>Bacillota</taxon>
        <taxon>Erysipelotrichia</taxon>
        <taxon>Erysipelotrichales</taxon>
        <taxon>Erysipelotrichaceae</taxon>
        <taxon>Solobacterium</taxon>
    </lineage>
</organism>
<evidence type="ECO:0000259" key="4">
    <source>
        <dbReference type="Pfam" id="PF00135"/>
    </source>
</evidence>
<proteinExistence type="inferred from homology"/>
<dbReference type="RefSeq" id="WP_118765101.1">
    <property type="nucleotide sequence ID" value="NZ_CABJCF010000003.1"/>
</dbReference>
<dbReference type="InterPro" id="IPR002018">
    <property type="entry name" value="CarbesteraseB"/>
</dbReference>
<evidence type="ECO:0000256" key="2">
    <source>
        <dbReference type="ARBA" id="ARBA00022801"/>
    </source>
</evidence>
<comment type="caution">
    <text evidence="5">The sequence shown here is derived from an EMBL/GenBank/DDBJ whole genome shotgun (WGS) entry which is preliminary data.</text>
</comment>
<evidence type="ECO:0000313" key="6">
    <source>
        <dbReference type="Proteomes" id="UP000284731"/>
    </source>
</evidence>
<evidence type="ECO:0000313" key="5">
    <source>
        <dbReference type="EMBL" id="RGT55068.1"/>
    </source>
</evidence>
<dbReference type="InterPro" id="IPR019826">
    <property type="entry name" value="Carboxylesterase_B_AS"/>
</dbReference>
<name>A0A412PD08_9FIRM</name>
<dbReference type="InterPro" id="IPR029058">
    <property type="entry name" value="AB_hydrolase_fold"/>
</dbReference>
<dbReference type="AlphaFoldDB" id="A0A412PD08"/>
<reference evidence="5 6" key="1">
    <citation type="submission" date="2018-08" db="EMBL/GenBank/DDBJ databases">
        <title>A genome reference for cultivated species of the human gut microbiota.</title>
        <authorList>
            <person name="Zou Y."/>
            <person name="Xue W."/>
            <person name="Luo G."/>
        </authorList>
    </citation>
    <scope>NUCLEOTIDE SEQUENCE [LARGE SCALE GENOMIC DNA]</scope>
    <source>
        <strain evidence="5 6">AF18-46</strain>
    </source>
</reference>
<comment type="similarity">
    <text evidence="1 3">Belongs to the type-B carboxylesterase/lipase family.</text>
</comment>
<dbReference type="InterPro" id="IPR019819">
    <property type="entry name" value="Carboxylesterase_B_CS"/>
</dbReference>
<protein>
    <recommendedName>
        <fullName evidence="3">Carboxylic ester hydrolase</fullName>
        <ecNumber evidence="3">3.1.1.-</ecNumber>
    </recommendedName>
</protein>
<feature type="domain" description="Carboxylesterase type B" evidence="4">
    <location>
        <begin position="5"/>
        <end position="332"/>
    </location>
</feature>
<keyword evidence="2 3" id="KW-0378">Hydrolase</keyword>
<dbReference type="GO" id="GO:0016787">
    <property type="term" value="F:hydrolase activity"/>
    <property type="evidence" value="ECO:0007669"/>
    <property type="project" value="UniProtKB-KW"/>
</dbReference>
<sequence length="433" mass="49282">MKTVEIKVEQGILRGEDTESKLIFKGVPYAKPPIGNLRFSSPQAPDRWLGVRDALEYSRICPQPKASNPFYRKEFYNYEQYPYPEMSEDCLYLNIWAPNRKSDHGYPVAIWLHGGAFDHGYGNEVPFDGEAFVQNDVILVTINYRVGVFGFFAHPQLKEEDPAHCVSNYGILDQVFAIRWIRKNIEAFGGDPDNITLFGQSAGAISVQTLISSPTTRGMIAKAIIQSGAGVDNPIFKHKTVEEAYETGEEIMKLVGAKNIQALRQIPAQKLVDILPKLSKHDNRLLFGPVVDGFVLEDTFDELAKRGDVQNIPYIIGANGNDFGLGVDEPMRKSKYYHSMIDFANLRNEHHGEPTYLYLFNRKLPSDDAGAFHSAELWYMFGTLSRCWRQMEVRDYKISDEMVSAWTNFMKNAEPGKGWKPYTEENSFIRMFL</sequence>
<dbReference type="Pfam" id="PF00135">
    <property type="entry name" value="COesterase"/>
    <property type="match status" value="1"/>
</dbReference>
<dbReference type="PROSITE" id="PS00122">
    <property type="entry name" value="CARBOXYLESTERASE_B_1"/>
    <property type="match status" value="1"/>
</dbReference>
<dbReference type="PROSITE" id="PS00941">
    <property type="entry name" value="CARBOXYLESTERASE_B_2"/>
    <property type="match status" value="1"/>
</dbReference>
<dbReference type="PANTHER" id="PTHR11559">
    <property type="entry name" value="CARBOXYLESTERASE"/>
    <property type="match status" value="1"/>
</dbReference>
<evidence type="ECO:0000256" key="1">
    <source>
        <dbReference type="ARBA" id="ARBA00005964"/>
    </source>
</evidence>
<dbReference type="Gene3D" id="3.40.50.1820">
    <property type="entry name" value="alpha/beta hydrolase"/>
    <property type="match status" value="2"/>
</dbReference>
<dbReference type="Proteomes" id="UP000284731">
    <property type="component" value="Unassembled WGS sequence"/>
</dbReference>